<dbReference type="InterPro" id="IPR004821">
    <property type="entry name" value="Cyt_trans-like"/>
</dbReference>
<protein>
    <recommendedName>
        <fullName evidence="5 13">Pantothenate synthetase</fullName>
        <shortName evidence="13">PS</shortName>
        <ecNumber evidence="4 13">6.3.2.1</ecNumber>
    </recommendedName>
    <alternativeName>
        <fullName evidence="13">Pantoate--beta-alanine ligase</fullName>
    </alternativeName>
    <alternativeName>
        <fullName evidence="13">Pantoate-activating enzyme</fullName>
    </alternativeName>
</protein>
<evidence type="ECO:0000256" key="1">
    <source>
        <dbReference type="ARBA" id="ARBA00004496"/>
    </source>
</evidence>
<feature type="binding site" evidence="13">
    <location>
        <begin position="30"/>
        <end position="37"/>
    </location>
    <ligand>
        <name>ATP</name>
        <dbReference type="ChEBI" id="CHEBI:30616"/>
    </ligand>
</feature>
<comment type="pathway">
    <text evidence="2 13">Cofactor biosynthesis; (R)-pantothenate biosynthesis; (R)-pantothenate from (R)-pantoate and beta-alanine: step 1/1.</text>
</comment>
<dbReference type="FunFam" id="3.40.50.620:FF:000114">
    <property type="entry name" value="Pantothenate synthetase"/>
    <property type="match status" value="1"/>
</dbReference>
<dbReference type="FunFam" id="3.30.1300.10:FF:000001">
    <property type="entry name" value="Pantothenate synthetase"/>
    <property type="match status" value="1"/>
</dbReference>
<dbReference type="UniPathway" id="UPA00028">
    <property type="reaction ID" value="UER00005"/>
</dbReference>
<dbReference type="RefSeq" id="WP_038262814.1">
    <property type="nucleotide sequence ID" value="NZ_FSRH01000007.1"/>
</dbReference>
<evidence type="ECO:0000256" key="7">
    <source>
        <dbReference type="ARBA" id="ARBA00022598"/>
    </source>
</evidence>
<feature type="binding site" evidence="13">
    <location>
        <begin position="148"/>
        <end position="151"/>
    </location>
    <ligand>
        <name>ATP</name>
        <dbReference type="ChEBI" id="CHEBI:30616"/>
    </ligand>
</feature>
<comment type="catalytic activity">
    <reaction evidence="11 13">
        <text>(R)-pantoate + beta-alanine + ATP = (R)-pantothenate + AMP + diphosphate + H(+)</text>
        <dbReference type="Rhea" id="RHEA:10912"/>
        <dbReference type="ChEBI" id="CHEBI:15378"/>
        <dbReference type="ChEBI" id="CHEBI:15980"/>
        <dbReference type="ChEBI" id="CHEBI:29032"/>
        <dbReference type="ChEBI" id="CHEBI:30616"/>
        <dbReference type="ChEBI" id="CHEBI:33019"/>
        <dbReference type="ChEBI" id="CHEBI:57966"/>
        <dbReference type="ChEBI" id="CHEBI:456215"/>
        <dbReference type="EC" id="6.3.2.1"/>
    </reaction>
</comment>
<comment type="subcellular location">
    <subcellularLocation>
        <location evidence="1 13">Cytoplasm</location>
    </subcellularLocation>
</comment>
<reference evidence="14 15" key="1">
    <citation type="submission" date="2014-03" db="EMBL/GenBank/DDBJ databases">
        <title>Genome sequence of Clostridium litorale W6, DSM 5388.</title>
        <authorList>
            <person name="Poehlein A."/>
            <person name="Jagirdar A."/>
            <person name="Khonsari B."/>
            <person name="Chibani C.M."/>
            <person name="Gutierrez Gutierrez D.A."/>
            <person name="Davydova E."/>
            <person name="Alghaithi H.S."/>
            <person name="Nair K.P."/>
            <person name="Dhamotharan K."/>
            <person name="Chandran L."/>
            <person name="G W."/>
            <person name="Daniel R."/>
        </authorList>
    </citation>
    <scope>NUCLEOTIDE SEQUENCE [LARGE SCALE GENOMIC DNA]</scope>
    <source>
        <strain evidence="14 15">W6</strain>
    </source>
</reference>
<dbReference type="NCBIfam" id="TIGR00018">
    <property type="entry name" value="panC"/>
    <property type="match status" value="1"/>
</dbReference>
<dbReference type="AlphaFoldDB" id="A0A069RGK1"/>
<dbReference type="GO" id="GO:0005829">
    <property type="term" value="C:cytosol"/>
    <property type="evidence" value="ECO:0007669"/>
    <property type="project" value="TreeGrafter"/>
</dbReference>
<dbReference type="InterPro" id="IPR003721">
    <property type="entry name" value="Pantoate_ligase"/>
</dbReference>
<comment type="subunit">
    <text evidence="13">Homodimer.</text>
</comment>
<keyword evidence="9 13" id="KW-0547">Nucleotide-binding</keyword>
<dbReference type="Gene3D" id="3.40.50.620">
    <property type="entry name" value="HUPs"/>
    <property type="match status" value="1"/>
</dbReference>
<evidence type="ECO:0000256" key="2">
    <source>
        <dbReference type="ARBA" id="ARBA00004990"/>
    </source>
</evidence>
<comment type="caution">
    <text evidence="14">The sequence shown here is derived from an EMBL/GenBank/DDBJ whole genome shotgun (WGS) entry which is preliminary data.</text>
</comment>
<feature type="binding site" evidence="13">
    <location>
        <position position="61"/>
    </location>
    <ligand>
        <name>(R)-pantoate</name>
        <dbReference type="ChEBI" id="CHEBI:15980"/>
    </ligand>
</feature>
<sequence>MIIINKPNEMSEKIKSLKLQGKSIGFVPTMGYLHNGHMSLIEKARGENDIVAVSIFVNPTQFGAGEDLDSYPRNIERDEALCKEKGADIIFAPQSVDMYPKGYSTYVDVEGSITRGLCGASRPGHFRGVATVLAKLFNIVQPQRAYFGQKDAQQVAVVRRMAEDLNMDVEIVSCPIVREEDGLAMSSRNTYLSPGERMDALVLSRSLFEAKEMIMSGKRDASNIKSHIKSGISGVKSADIDYVEIVDADSMEDLEVIRGRVLVALAVRVGKTRLIDNIILEVE</sequence>
<keyword evidence="8 13" id="KW-0566">Pantothenate biosynthesis</keyword>
<dbReference type="HAMAP" id="MF_00158">
    <property type="entry name" value="PanC"/>
    <property type="match status" value="1"/>
</dbReference>
<comment type="similarity">
    <text evidence="3 13">Belongs to the pantothenate synthetase family.</text>
</comment>
<dbReference type="Proteomes" id="UP000027946">
    <property type="component" value="Unassembled WGS sequence"/>
</dbReference>
<dbReference type="SUPFAM" id="SSF52374">
    <property type="entry name" value="Nucleotidylyl transferase"/>
    <property type="match status" value="1"/>
</dbReference>
<dbReference type="GO" id="GO:0004592">
    <property type="term" value="F:pantoate-beta-alanine ligase activity"/>
    <property type="evidence" value="ECO:0007669"/>
    <property type="project" value="UniProtKB-UniRule"/>
</dbReference>
<evidence type="ECO:0000256" key="13">
    <source>
        <dbReference type="HAMAP-Rule" id="MF_00158"/>
    </source>
</evidence>
<evidence type="ECO:0000256" key="11">
    <source>
        <dbReference type="ARBA" id="ARBA00048258"/>
    </source>
</evidence>
<dbReference type="PANTHER" id="PTHR21299">
    <property type="entry name" value="CYTIDYLATE KINASE/PANTOATE-BETA-ALANINE LIGASE"/>
    <property type="match status" value="1"/>
</dbReference>
<dbReference type="PANTHER" id="PTHR21299:SF1">
    <property type="entry name" value="PANTOATE--BETA-ALANINE LIGASE"/>
    <property type="match status" value="1"/>
</dbReference>
<feature type="active site" description="Proton donor" evidence="13">
    <location>
        <position position="37"/>
    </location>
</feature>
<evidence type="ECO:0000256" key="8">
    <source>
        <dbReference type="ARBA" id="ARBA00022655"/>
    </source>
</evidence>
<comment type="function">
    <text evidence="12 13">Catalyzes the condensation of pantoate with beta-alanine in an ATP-dependent reaction via a pantoyl-adenylate intermediate.</text>
</comment>
<proteinExistence type="inferred from homology"/>
<evidence type="ECO:0000256" key="12">
    <source>
        <dbReference type="ARBA" id="ARBA00055042"/>
    </source>
</evidence>
<dbReference type="InterPro" id="IPR042176">
    <property type="entry name" value="Pantoate_ligase_C"/>
</dbReference>
<keyword evidence="10 13" id="KW-0067">ATP-binding</keyword>
<feature type="binding site" evidence="13">
    <location>
        <position position="61"/>
    </location>
    <ligand>
        <name>beta-alanine</name>
        <dbReference type="ChEBI" id="CHEBI:57966"/>
    </ligand>
</feature>
<evidence type="ECO:0000256" key="5">
    <source>
        <dbReference type="ARBA" id="ARBA00014155"/>
    </source>
</evidence>
<feature type="binding site" evidence="13">
    <location>
        <position position="177"/>
    </location>
    <ligand>
        <name>ATP</name>
        <dbReference type="ChEBI" id="CHEBI:30616"/>
    </ligand>
</feature>
<evidence type="ECO:0000256" key="6">
    <source>
        <dbReference type="ARBA" id="ARBA00022490"/>
    </source>
</evidence>
<keyword evidence="6 13" id="KW-0963">Cytoplasm</keyword>
<feature type="binding site" evidence="13">
    <location>
        <position position="154"/>
    </location>
    <ligand>
        <name>(R)-pantoate</name>
        <dbReference type="ChEBI" id="CHEBI:15980"/>
    </ligand>
</feature>
<feature type="binding site" evidence="13">
    <location>
        <begin position="185"/>
        <end position="188"/>
    </location>
    <ligand>
        <name>ATP</name>
        <dbReference type="ChEBI" id="CHEBI:30616"/>
    </ligand>
</feature>
<gene>
    <name evidence="13 14" type="primary">panC</name>
    <name evidence="14" type="ORF">CLIT_5c01610</name>
</gene>
<dbReference type="GO" id="GO:0005524">
    <property type="term" value="F:ATP binding"/>
    <property type="evidence" value="ECO:0007669"/>
    <property type="project" value="UniProtKB-KW"/>
</dbReference>
<dbReference type="eggNOG" id="COG0414">
    <property type="taxonomic scope" value="Bacteria"/>
</dbReference>
<evidence type="ECO:0000256" key="10">
    <source>
        <dbReference type="ARBA" id="ARBA00022840"/>
    </source>
</evidence>
<dbReference type="EC" id="6.3.2.1" evidence="4 13"/>
<dbReference type="OrthoDB" id="9773087at2"/>
<keyword evidence="15" id="KW-1185">Reference proteome</keyword>
<dbReference type="EMBL" id="JJMM01000005">
    <property type="protein sequence ID" value="KDR96149.1"/>
    <property type="molecule type" value="Genomic_DNA"/>
</dbReference>
<dbReference type="NCBIfam" id="TIGR00125">
    <property type="entry name" value="cyt_tran_rel"/>
    <property type="match status" value="1"/>
</dbReference>
<evidence type="ECO:0000256" key="9">
    <source>
        <dbReference type="ARBA" id="ARBA00022741"/>
    </source>
</evidence>
<evidence type="ECO:0000313" key="15">
    <source>
        <dbReference type="Proteomes" id="UP000027946"/>
    </source>
</evidence>
<name>A0A069RGK1_PEPLI</name>
<evidence type="ECO:0000256" key="3">
    <source>
        <dbReference type="ARBA" id="ARBA00009256"/>
    </source>
</evidence>
<organism evidence="14 15">
    <name type="scientific">Peptoclostridium litorale DSM 5388</name>
    <dbReference type="NCBI Taxonomy" id="1121324"/>
    <lineage>
        <taxon>Bacteria</taxon>
        <taxon>Bacillati</taxon>
        <taxon>Bacillota</taxon>
        <taxon>Clostridia</taxon>
        <taxon>Peptostreptococcales</taxon>
        <taxon>Peptoclostridiaceae</taxon>
        <taxon>Peptoclostridium</taxon>
    </lineage>
</organism>
<dbReference type="CDD" id="cd00560">
    <property type="entry name" value="PanC"/>
    <property type="match status" value="1"/>
</dbReference>
<evidence type="ECO:0000256" key="4">
    <source>
        <dbReference type="ARBA" id="ARBA00012219"/>
    </source>
</evidence>
<dbReference type="InterPro" id="IPR014729">
    <property type="entry name" value="Rossmann-like_a/b/a_fold"/>
</dbReference>
<accession>A0A069RGK1</accession>
<evidence type="ECO:0000313" key="14">
    <source>
        <dbReference type="EMBL" id="KDR96149.1"/>
    </source>
</evidence>
<dbReference type="Pfam" id="PF02569">
    <property type="entry name" value="Pantoate_ligase"/>
    <property type="match status" value="1"/>
</dbReference>
<dbReference type="GO" id="GO:0015940">
    <property type="term" value="P:pantothenate biosynthetic process"/>
    <property type="evidence" value="ECO:0007669"/>
    <property type="project" value="UniProtKB-UniRule"/>
</dbReference>
<dbReference type="Gene3D" id="3.30.1300.10">
    <property type="entry name" value="Pantoate-beta-alanine ligase, C-terminal domain"/>
    <property type="match status" value="1"/>
</dbReference>
<comment type="miscellaneous">
    <text evidence="13">The reaction proceeds by a bi uni uni bi ping pong mechanism.</text>
</comment>
<keyword evidence="7 13" id="KW-0436">Ligase</keyword>
<dbReference type="STRING" id="1121324.CLIT_5c01610"/>